<proteinExistence type="predicted"/>
<dbReference type="InterPro" id="IPR012337">
    <property type="entry name" value="RNaseH-like_sf"/>
</dbReference>
<reference evidence="2" key="3">
    <citation type="submission" date="2025-09" db="UniProtKB">
        <authorList>
            <consortium name="Ensembl"/>
        </authorList>
    </citation>
    <scope>IDENTIFICATION</scope>
</reference>
<accession>A0A8C6P979</accession>
<organism evidence="2 3">
    <name type="scientific">Nothobranchius furzeri</name>
    <name type="common">Turquoise killifish</name>
    <dbReference type="NCBI Taxonomy" id="105023"/>
    <lineage>
        <taxon>Eukaryota</taxon>
        <taxon>Metazoa</taxon>
        <taxon>Chordata</taxon>
        <taxon>Craniata</taxon>
        <taxon>Vertebrata</taxon>
        <taxon>Euteleostomi</taxon>
        <taxon>Actinopterygii</taxon>
        <taxon>Neopterygii</taxon>
        <taxon>Teleostei</taxon>
        <taxon>Neoteleostei</taxon>
        <taxon>Acanthomorphata</taxon>
        <taxon>Ovalentaria</taxon>
        <taxon>Atherinomorphae</taxon>
        <taxon>Cyprinodontiformes</taxon>
        <taxon>Nothobranchiidae</taxon>
        <taxon>Nothobranchius</taxon>
    </lineage>
</organism>
<dbReference type="InterPro" id="IPR040647">
    <property type="entry name" value="SPIN-DOC_Znf-C2H2"/>
</dbReference>
<dbReference type="PANTHER" id="PTHR45913:SF9">
    <property type="entry name" value="GENERAL TRANSCRIPTION FACTOR II-I REPEAT DOMAIN-CONTAINING PROTEIN 2-LIKE-RELATED"/>
    <property type="match status" value="1"/>
</dbReference>
<evidence type="ECO:0000259" key="1">
    <source>
        <dbReference type="Pfam" id="PF18658"/>
    </source>
</evidence>
<reference evidence="2" key="2">
    <citation type="submission" date="2025-08" db="UniProtKB">
        <authorList>
            <consortium name="Ensembl"/>
        </authorList>
    </citation>
    <scope>IDENTIFICATION</scope>
</reference>
<protein>
    <recommendedName>
        <fullName evidence="1">SPIN-DOC-like zinc-finger domain-containing protein</fullName>
    </recommendedName>
</protein>
<keyword evidence="3" id="KW-1185">Reference proteome</keyword>
<sequence>MHVYKKAILLFTRRFHPVAAPWLPCPWHCVIVSAPSISNMATVNKKRKVDCEGCRFQDRWKLDYFFTEIQNNCVCLICQETVAVLKEFNIKRHYQTKHASYDKLTGSERGEKVKQLEAVLTAPQRFFTRARESNENATKASYEVTTLIAKHCKPFTEGEFIKDCVMTIVEKICRSKKQEFANICLPRNTVVRRIEDVSSDIKRQLEAKGTEFDFFSLACNESTDASDTAQLLIFLRGVDNDMNVSEELLDLQSLKGQTRGTDLFVSLCFAVDDMKLQWNKVTGIITDGAPAMAGERSGLSTLVCNKVSEEGGSAIKLHCIIHQEVLCAKYMKYDNVMKPVIKAINYIRSKALCHRQFQQFLLDIQAEYGDVLYHNDVRWLSRGSALQRFFSLREEIGQFLTKKGQPMPQLNDPVWLADLGFLVDITRHLNALNTSLQGQNAVVSQLYSHIKAFRTKLLLFQRHQSQAQPNTAHFSSLQEIMTSFPQKNISAQMTKYAADISSLVEEFQQRFRDFAAIEKEITLFPSPFSVDPDDAPDHLQLELIELQCDVEHRSRHQQLLLVNFYRQLDGGRFQAVRTFAKKMLSLFGSTYMCEKTFSVMNINKSRMRTRLSDSHLRDVLRIKTTALEPDLDYILQSRSQYHPSH</sequence>
<dbReference type="GeneTree" id="ENSGT00950000182812"/>
<dbReference type="Ensembl" id="ENSNFUT00015041793.1">
    <property type="protein sequence ID" value="ENSNFUP00015040030.1"/>
    <property type="gene ID" value="ENSNFUG00015019270.1"/>
</dbReference>
<dbReference type="PANTHER" id="PTHR45913">
    <property type="entry name" value="EPM2A-INTERACTING PROTEIN 1"/>
    <property type="match status" value="1"/>
</dbReference>
<dbReference type="Pfam" id="PF18658">
    <property type="entry name" value="zf-C2H2_12"/>
    <property type="match status" value="1"/>
</dbReference>
<dbReference type="AlphaFoldDB" id="A0A8C6P979"/>
<evidence type="ECO:0000313" key="2">
    <source>
        <dbReference type="Ensembl" id="ENSNFUP00015040030.1"/>
    </source>
</evidence>
<reference evidence="2" key="1">
    <citation type="submission" date="2014-08" db="EMBL/GenBank/DDBJ databases">
        <authorList>
            <person name="Senf B."/>
            <person name="Petzold A."/>
            <person name="Downie B.R."/>
            <person name="Koch P."/>
            <person name="Platzer M."/>
        </authorList>
    </citation>
    <scope>NUCLEOTIDE SEQUENCE [LARGE SCALE GENOMIC DNA]</scope>
    <source>
        <strain evidence="2">GRZ</strain>
    </source>
</reference>
<dbReference type="Proteomes" id="UP000694548">
    <property type="component" value="Chromosome sgr02"/>
</dbReference>
<dbReference type="SUPFAM" id="SSF53098">
    <property type="entry name" value="Ribonuclease H-like"/>
    <property type="match status" value="1"/>
</dbReference>
<name>A0A8C6P979_NOTFU</name>
<evidence type="ECO:0000313" key="3">
    <source>
        <dbReference type="Proteomes" id="UP000694548"/>
    </source>
</evidence>
<feature type="domain" description="SPIN-DOC-like zinc-finger" evidence="1">
    <location>
        <begin position="57"/>
        <end position="114"/>
    </location>
</feature>